<dbReference type="InterPro" id="IPR003615">
    <property type="entry name" value="HNH_nuc"/>
</dbReference>
<gene>
    <name evidence="3" type="ORF">E8P82_03875</name>
</gene>
<accession>A0A4V3Z656</accession>
<dbReference type="OrthoDB" id="5177627at2"/>
<sequence>MVGHQHDVGMLLRLSLREVVEHVGDRRVMLAALSTISSSVRFLSVATARIVAMKDIAEAGSEQLGAVLDEVAALAVTVRGNASRALEVVSRIDRLCDRLQGVRMNLLLEAQLSGEPGLSVAERLHSTNRVSRSSSRRDVRLACDLSDRFPLIAQAWRDGVVSESQARAIVAGLKHLPVVLTRLQLEECQAELIAFADRLDPDELRVVAERMAEVIDPERAEALEAGRIERDARIAHARRALVVVPDHHGSMLIRGQLPIADGELFLTQLTALTPSAASYRLAGELPDRQARRADALVRWCSIVAASGELPAVGGDRPQVLVTLGLDALVQGMRAGTVLACGEPLSAGEARRLSCDAHITPTVLGGASEVLDVGRTHRFFTRPIRAALVLRDQGCVFPGCDAPPAACEGHHTRPWWAGGTTCVANGVLLCPYHHRLVEPDPNKSEQVQWQVLIDPGTGLPWFVPPRQIDPLRAPRLHHRFLLNGTSPPTGATADVGTSPVWRS</sequence>
<organism evidence="3 4">
    <name type="scientific">Arthrobacter echini</name>
    <dbReference type="NCBI Taxonomy" id="1529066"/>
    <lineage>
        <taxon>Bacteria</taxon>
        <taxon>Bacillati</taxon>
        <taxon>Actinomycetota</taxon>
        <taxon>Actinomycetes</taxon>
        <taxon>Micrococcales</taxon>
        <taxon>Micrococcaceae</taxon>
        <taxon>Arthrobacter</taxon>
    </lineage>
</organism>
<dbReference type="SMART" id="SM00507">
    <property type="entry name" value="HNHc"/>
    <property type="match status" value="1"/>
</dbReference>
<feature type="region of interest" description="Disordered" evidence="1">
    <location>
        <begin position="481"/>
        <end position="502"/>
    </location>
</feature>
<protein>
    <submittedName>
        <fullName evidence="3">DUF222 domain-containing protein</fullName>
    </submittedName>
</protein>
<dbReference type="InterPro" id="IPR003870">
    <property type="entry name" value="DUF222"/>
</dbReference>
<evidence type="ECO:0000313" key="3">
    <source>
        <dbReference type="EMBL" id="THJ67969.1"/>
    </source>
</evidence>
<evidence type="ECO:0000256" key="1">
    <source>
        <dbReference type="SAM" id="MobiDB-lite"/>
    </source>
</evidence>
<proteinExistence type="predicted"/>
<comment type="caution">
    <text evidence="3">The sequence shown here is derived from an EMBL/GenBank/DDBJ whole genome shotgun (WGS) entry which is preliminary data.</text>
</comment>
<dbReference type="CDD" id="cd00085">
    <property type="entry name" value="HNHc"/>
    <property type="match status" value="1"/>
</dbReference>
<feature type="domain" description="HNH nuclease" evidence="2">
    <location>
        <begin position="382"/>
        <end position="434"/>
    </location>
</feature>
<evidence type="ECO:0000259" key="2">
    <source>
        <dbReference type="SMART" id="SM00507"/>
    </source>
</evidence>
<keyword evidence="4" id="KW-1185">Reference proteome</keyword>
<dbReference type="Proteomes" id="UP000305233">
    <property type="component" value="Unassembled WGS sequence"/>
</dbReference>
<dbReference type="AlphaFoldDB" id="A0A4V3Z656"/>
<evidence type="ECO:0000313" key="4">
    <source>
        <dbReference type="Proteomes" id="UP000305233"/>
    </source>
</evidence>
<dbReference type="EMBL" id="SSWH01000002">
    <property type="protein sequence ID" value="THJ67969.1"/>
    <property type="molecule type" value="Genomic_DNA"/>
</dbReference>
<reference evidence="3 4" key="1">
    <citation type="submission" date="2019-04" db="EMBL/GenBank/DDBJ databases">
        <authorList>
            <person name="Liu Q."/>
            <person name="Xin Y.-H."/>
        </authorList>
    </citation>
    <scope>NUCLEOTIDE SEQUENCE [LARGE SCALE GENOMIC DNA]</scope>
    <source>
        <strain evidence="3 4">AM23</strain>
    </source>
</reference>
<dbReference type="Pfam" id="PF02720">
    <property type="entry name" value="DUF222"/>
    <property type="match status" value="1"/>
</dbReference>
<name>A0A4V3Z656_9MICC</name>